<organism evidence="3 4">
    <name type="scientific">Bodo saltans</name>
    <name type="common">Flagellated protozoan</name>
    <dbReference type="NCBI Taxonomy" id="75058"/>
    <lineage>
        <taxon>Eukaryota</taxon>
        <taxon>Discoba</taxon>
        <taxon>Euglenozoa</taxon>
        <taxon>Kinetoplastea</taxon>
        <taxon>Metakinetoplastina</taxon>
        <taxon>Eubodonida</taxon>
        <taxon>Bodonidae</taxon>
        <taxon>Bodo</taxon>
    </lineage>
</organism>
<evidence type="ECO:0000256" key="1">
    <source>
        <dbReference type="SAM" id="Coils"/>
    </source>
</evidence>
<protein>
    <submittedName>
        <fullName evidence="3">Uncharacterized protein</fullName>
    </submittedName>
</protein>
<evidence type="ECO:0000313" key="4">
    <source>
        <dbReference type="Proteomes" id="UP000051952"/>
    </source>
</evidence>
<keyword evidence="4" id="KW-1185">Reference proteome</keyword>
<dbReference type="AlphaFoldDB" id="A0A0S4J1T7"/>
<dbReference type="Proteomes" id="UP000051952">
    <property type="component" value="Unassembled WGS sequence"/>
</dbReference>
<accession>A0A0S4J1T7</accession>
<feature type="region of interest" description="Disordered" evidence="2">
    <location>
        <begin position="1"/>
        <end position="22"/>
    </location>
</feature>
<evidence type="ECO:0000313" key="3">
    <source>
        <dbReference type="EMBL" id="CUG11793.1"/>
    </source>
</evidence>
<evidence type="ECO:0000256" key="2">
    <source>
        <dbReference type="SAM" id="MobiDB-lite"/>
    </source>
</evidence>
<feature type="compositionally biased region" description="Low complexity" evidence="2">
    <location>
        <begin position="1"/>
        <end position="11"/>
    </location>
</feature>
<feature type="coiled-coil region" evidence="1">
    <location>
        <begin position="280"/>
        <end position="307"/>
    </location>
</feature>
<dbReference type="EMBL" id="CYKH01000660">
    <property type="protein sequence ID" value="CUG11793.1"/>
    <property type="molecule type" value="Genomic_DNA"/>
</dbReference>
<gene>
    <name evidence="3" type="ORF">BSAL_74625</name>
</gene>
<proteinExistence type="predicted"/>
<name>A0A0S4J1T7_BODSA</name>
<reference evidence="4" key="1">
    <citation type="submission" date="2015-09" db="EMBL/GenBank/DDBJ databases">
        <authorList>
            <consortium name="Pathogen Informatics"/>
        </authorList>
    </citation>
    <scope>NUCLEOTIDE SEQUENCE [LARGE SCALE GENOMIC DNA]</scope>
    <source>
        <strain evidence="4">Lake Konstanz</strain>
    </source>
</reference>
<dbReference type="VEuPathDB" id="TriTrypDB:BSAL_74625"/>
<sequence>MAATAAALAPAAAPPAPPRTTDEVACTKTEVAMTMRLRRTIHTTIPNSDTYDKSLCGHPHAFFSTTNYKEKLPDYSIYPKKPKTQNAHYLRVWTEYDTCNFFQQGTFYYLHFGMITNVEQHFFLFVPNGHALPADVDPANAVATPEVMFNRYYPSHNRKWINIAVASDVDVTDPCWQWDCVECRGNGMGGGGVPSSGVRCAPLPDPIPWIESGPKFIYHVTNIPCPKCNDDALLEYNTDRLDYIGRRVQGILNNTLVTTEAADDLGDAISELKVATTNKLKEKDAKLRRWEDAYKKLQNEFEKLLSGQSLA</sequence>
<keyword evidence="1" id="KW-0175">Coiled coil</keyword>